<sequence>MDQSGGSSRSPTISTRPPASIPTRRRGYRQPSMPPRVRTDQPNRPSRRSQSEPFPTVETQKLLYCGRLGLPMTYDTVLFDLDSTLCRSTQDDAEVHAAAFERAGIDPFCDVQTIREVGPGVGNADSDHDFFRRLFGLAAERVDAGSVDTDALARATLAVKDDTAVEWRPGARQAFEAARERATVGLVTNGSRETQQTKLDVLGLDDAFETVVYAGDGPAPKPSPDPFHEALDALDRDPAEGLYVGNDYRADVIGAKRAGLRACWVPDEHDLGAPADPAHTPDYTFDSPDGLATIF</sequence>
<evidence type="ECO:0000256" key="3">
    <source>
        <dbReference type="ARBA" id="ARBA00022723"/>
    </source>
</evidence>
<dbReference type="PANTHER" id="PTHR46470">
    <property type="entry name" value="N-ACYLNEURAMINATE-9-PHOSPHATASE"/>
    <property type="match status" value="1"/>
</dbReference>
<evidence type="ECO:0000313" key="7">
    <source>
        <dbReference type="EMBL" id="QCC50646.1"/>
    </source>
</evidence>
<proteinExistence type="inferred from homology"/>
<dbReference type="PANTHER" id="PTHR46470:SF2">
    <property type="entry name" value="GLYCERALDEHYDE 3-PHOSPHATE PHOSPHATASE"/>
    <property type="match status" value="1"/>
</dbReference>
<keyword evidence="5" id="KW-0460">Magnesium</keyword>
<gene>
    <name evidence="7" type="ORF">DV733_05030</name>
</gene>
<protein>
    <submittedName>
        <fullName evidence="7">HAD family hydrolase</fullName>
    </submittedName>
</protein>
<dbReference type="InterPro" id="IPR006439">
    <property type="entry name" value="HAD-SF_hydro_IA"/>
</dbReference>
<reference evidence="7 8" key="1">
    <citation type="journal article" date="2019" name="Nat. Commun.">
        <title>A new type of DNA phosphorothioation-based antiviral system in archaea.</title>
        <authorList>
            <person name="Xiong L."/>
            <person name="Liu S."/>
            <person name="Chen S."/>
            <person name="Xiao Y."/>
            <person name="Zhu B."/>
            <person name="Gao Y."/>
            <person name="Zhang Y."/>
            <person name="Chen B."/>
            <person name="Luo J."/>
            <person name="Deng Z."/>
            <person name="Chen X."/>
            <person name="Wang L."/>
            <person name="Chen S."/>
        </authorList>
    </citation>
    <scope>NUCLEOTIDE SEQUENCE [LARGE SCALE GENOMIC DNA]</scope>
    <source>
        <strain evidence="7 8">CBA1105</strain>
    </source>
</reference>
<dbReference type="InterPro" id="IPR023214">
    <property type="entry name" value="HAD_sf"/>
</dbReference>
<dbReference type="Pfam" id="PF00702">
    <property type="entry name" value="Hydrolase"/>
    <property type="match status" value="1"/>
</dbReference>
<dbReference type="KEGG" id="hsn:DV733_05030"/>
<dbReference type="NCBIfam" id="TIGR01549">
    <property type="entry name" value="HAD-SF-IA-v1"/>
    <property type="match status" value="1"/>
</dbReference>
<dbReference type="Gene3D" id="1.20.120.710">
    <property type="entry name" value="Haloacid dehalogenase hydrolase-like domain"/>
    <property type="match status" value="1"/>
</dbReference>
<dbReference type="Gene3D" id="3.40.50.1000">
    <property type="entry name" value="HAD superfamily/HAD-like"/>
    <property type="match status" value="1"/>
</dbReference>
<dbReference type="NCBIfam" id="TIGR01509">
    <property type="entry name" value="HAD-SF-IA-v3"/>
    <property type="match status" value="1"/>
</dbReference>
<comment type="similarity">
    <text evidence="2">Belongs to the HAD-like hydrolase superfamily.</text>
</comment>
<feature type="region of interest" description="Disordered" evidence="6">
    <location>
        <begin position="1"/>
        <end position="55"/>
    </location>
</feature>
<dbReference type="SFLD" id="SFLDS00003">
    <property type="entry name" value="Haloacid_Dehalogenase"/>
    <property type="match status" value="1"/>
</dbReference>
<evidence type="ECO:0000256" key="2">
    <source>
        <dbReference type="ARBA" id="ARBA00007958"/>
    </source>
</evidence>
<keyword evidence="4 7" id="KW-0378">Hydrolase</keyword>
<organism evidence="7 8">
    <name type="scientific">Halapricum salinum</name>
    <dbReference type="NCBI Taxonomy" id="1457250"/>
    <lineage>
        <taxon>Archaea</taxon>
        <taxon>Methanobacteriati</taxon>
        <taxon>Methanobacteriota</taxon>
        <taxon>Stenosarchaea group</taxon>
        <taxon>Halobacteria</taxon>
        <taxon>Halobacteriales</taxon>
        <taxon>Haloarculaceae</taxon>
        <taxon>Halapricum</taxon>
    </lineage>
</organism>
<dbReference type="EMBL" id="CP031310">
    <property type="protein sequence ID" value="QCC50646.1"/>
    <property type="molecule type" value="Genomic_DNA"/>
</dbReference>
<evidence type="ECO:0000256" key="5">
    <source>
        <dbReference type="ARBA" id="ARBA00022842"/>
    </source>
</evidence>
<comment type="cofactor">
    <cofactor evidence="1">
        <name>Mg(2+)</name>
        <dbReference type="ChEBI" id="CHEBI:18420"/>
    </cofactor>
</comment>
<dbReference type="InterPro" id="IPR036412">
    <property type="entry name" value="HAD-like_sf"/>
</dbReference>
<dbReference type="AlphaFoldDB" id="A0A4D6HBP4"/>
<evidence type="ECO:0000256" key="6">
    <source>
        <dbReference type="SAM" id="MobiDB-lite"/>
    </source>
</evidence>
<dbReference type="GO" id="GO:0044281">
    <property type="term" value="P:small molecule metabolic process"/>
    <property type="evidence" value="ECO:0007669"/>
    <property type="project" value="UniProtKB-ARBA"/>
</dbReference>
<evidence type="ECO:0000256" key="1">
    <source>
        <dbReference type="ARBA" id="ARBA00001946"/>
    </source>
</evidence>
<keyword evidence="8" id="KW-1185">Reference proteome</keyword>
<dbReference type="Proteomes" id="UP000296706">
    <property type="component" value="Chromosome"/>
</dbReference>
<dbReference type="GO" id="GO:0016791">
    <property type="term" value="F:phosphatase activity"/>
    <property type="evidence" value="ECO:0007669"/>
    <property type="project" value="TreeGrafter"/>
</dbReference>
<evidence type="ECO:0000256" key="4">
    <source>
        <dbReference type="ARBA" id="ARBA00022801"/>
    </source>
</evidence>
<dbReference type="InterPro" id="IPR051400">
    <property type="entry name" value="HAD-like_hydrolase"/>
</dbReference>
<accession>A0A4D6HBP4</accession>
<dbReference type="SUPFAM" id="SSF56784">
    <property type="entry name" value="HAD-like"/>
    <property type="match status" value="1"/>
</dbReference>
<evidence type="ECO:0000313" key="8">
    <source>
        <dbReference type="Proteomes" id="UP000296706"/>
    </source>
</evidence>
<dbReference type="STRING" id="1457250.GCA_000755225_03311"/>
<name>A0A4D6HBP4_9EURY</name>
<feature type="compositionally biased region" description="Low complexity" evidence="6">
    <location>
        <begin position="1"/>
        <end position="22"/>
    </location>
</feature>
<dbReference type="GO" id="GO:0046872">
    <property type="term" value="F:metal ion binding"/>
    <property type="evidence" value="ECO:0007669"/>
    <property type="project" value="UniProtKB-KW"/>
</dbReference>
<keyword evidence="3" id="KW-0479">Metal-binding</keyword>
<dbReference type="SFLD" id="SFLDG01129">
    <property type="entry name" value="C1.5:_HAD__Beta-PGM__Phosphata"/>
    <property type="match status" value="1"/>
</dbReference>